<organism evidence="1 2">
    <name type="scientific">Amnibacterium flavum</name>
    <dbReference type="NCBI Taxonomy" id="2173173"/>
    <lineage>
        <taxon>Bacteria</taxon>
        <taxon>Bacillati</taxon>
        <taxon>Actinomycetota</taxon>
        <taxon>Actinomycetes</taxon>
        <taxon>Micrococcales</taxon>
        <taxon>Microbacteriaceae</taxon>
        <taxon>Amnibacterium</taxon>
    </lineage>
</organism>
<keyword evidence="2" id="KW-1185">Reference proteome</keyword>
<sequence>MPVGVWIEAESSTSGFAEWKTPIVVGGLTSAKYKFNLDRGGRYAVHVGCGGSAEDWALDLPSDWVDGNKNNFVCNDIHPALSAAAGAVLKKLGKARAALAQGIPYGTCVTR</sequence>
<comment type="caution">
    <text evidence="1">The sequence shown here is derived from an EMBL/GenBank/DDBJ whole genome shotgun (WGS) entry which is preliminary data.</text>
</comment>
<gene>
    <name evidence="1" type="ORF">DDQ50_00135</name>
</gene>
<accession>A0A2V1HQU9</accession>
<name>A0A2V1HQU9_9MICO</name>
<reference evidence="1 2" key="1">
    <citation type="submission" date="2018-05" db="EMBL/GenBank/DDBJ databases">
        <title>Amnibacterium sp. M8JJ-5, whole genome shotgun sequence.</title>
        <authorList>
            <person name="Tuo L."/>
        </authorList>
    </citation>
    <scope>NUCLEOTIDE SEQUENCE [LARGE SCALE GENOMIC DNA]</scope>
    <source>
        <strain evidence="1 2">M8JJ-5</strain>
    </source>
</reference>
<proteinExistence type="predicted"/>
<evidence type="ECO:0000313" key="1">
    <source>
        <dbReference type="EMBL" id="PVZ94986.1"/>
    </source>
</evidence>
<protein>
    <submittedName>
        <fullName evidence="1">Uncharacterized protein</fullName>
    </submittedName>
</protein>
<dbReference type="AlphaFoldDB" id="A0A2V1HQU9"/>
<dbReference type="Proteomes" id="UP000244893">
    <property type="component" value="Unassembled WGS sequence"/>
</dbReference>
<dbReference type="EMBL" id="QEOP01000001">
    <property type="protein sequence ID" value="PVZ94986.1"/>
    <property type="molecule type" value="Genomic_DNA"/>
</dbReference>
<evidence type="ECO:0000313" key="2">
    <source>
        <dbReference type="Proteomes" id="UP000244893"/>
    </source>
</evidence>